<protein>
    <submittedName>
        <fullName evidence="1">Uncharacterized protein</fullName>
    </submittedName>
</protein>
<evidence type="ECO:0000313" key="1">
    <source>
        <dbReference type="EMBL" id="KAH6627851.1"/>
    </source>
</evidence>
<evidence type="ECO:0000313" key="2">
    <source>
        <dbReference type="Proteomes" id="UP000724584"/>
    </source>
</evidence>
<name>A0ACB7P3Q1_9PEZI</name>
<proteinExistence type="predicted"/>
<dbReference type="Proteomes" id="UP000724584">
    <property type="component" value="Unassembled WGS sequence"/>
</dbReference>
<organism evidence="1 2">
    <name type="scientific">Chaetomium tenue</name>
    <dbReference type="NCBI Taxonomy" id="1854479"/>
    <lineage>
        <taxon>Eukaryota</taxon>
        <taxon>Fungi</taxon>
        <taxon>Dikarya</taxon>
        <taxon>Ascomycota</taxon>
        <taxon>Pezizomycotina</taxon>
        <taxon>Sordariomycetes</taxon>
        <taxon>Sordariomycetidae</taxon>
        <taxon>Sordariales</taxon>
        <taxon>Chaetomiaceae</taxon>
        <taxon>Chaetomium</taxon>
    </lineage>
</organism>
<reference evidence="1 2" key="1">
    <citation type="journal article" date="2021" name="Nat. Commun.">
        <title>Genetic determinants of endophytism in the Arabidopsis root mycobiome.</title>
        <authorList>
            <person name="Mesny F."/>
            <person name="Miyauchi S."/>
            <person name="Thiergart T."/>
            <person name="Pickel B."/>
            <person name="Atanasova L."/>
            <person name="Karlsson M."/>
            <person name="Huettel B."/>
            <person name="Barry K.W."/>
            <person name="Haridas S."/>
            <person name="Chen C."/>
            <person name="Bauer D."/>
            <person name="Andreopoulos W."/>
            <person name="Pangilinan J."/>
            <person name="LaButti K."/>
            <person name="Riley R."/>
            <person name="Lipzen A."/>
            <person name="Clum A."/>
            <person name="Drula E."/>
            <person name="Henrissat B."/>
            <person name="Kohler A."/>
            <person name="Grigoriev I.V."/>
            <person name="Martin F.M."/>
            <person name="Hacquard S."/>
        </authorList>
    </citation>
    <scope>NUCLEOTIDE SEQUENCE [LARGE SCALE GENOMIC DNA]</scope>
    <source>
        <strain evidence="1 2">MPI-SDFR-AT-0079</strain>
    </source>
</reference>
<comment type="caution">
    <text evidence="1">The sequence shown here is derived from an EMBL/GenBank/DDBJ whole genome shotgun (WGS) entry which is preliminary data.</text>
</comment>
<accession>A0ACB7P3Q1</accession>
<sequence length="545" mass="58580">MASTTSTSALSRARSLRKPSSRPETTSSSGELRNVSPSRLPIKGQPSGAAPSIVWRICSYRFDILAAAREDQQPCPRSITPGPSYPYGFHSPGVHFEQSIYAGVANNKAYHLFRGTHCSPGCFGCQHRPGAGHRARIPACPRQVLRDDPVQQNNPPAAVTDVHYKLIHHRARPRPPALVRPHPTVAGVSRSTLANHRHRSPATTLTSNRTPQTQLLPLTTTPSTPSTPAPAPKPAFNTHQQQYTPLKPPAPKPLTSTILAPPSPSKLPANIALSAETARLQAELLQLHLLHRDATATRAEWERSAWEVLRVRFEEVREGGEGLVEVEGEVAEGRVAEVLRGWGGLGGGGSGGGGGGMGLEEKVVVLDGVVTGLWGMGEPAGRYERVVRGFEAWVGGVERVLEGRRRGRGGEGVNGESESKGGEEGEGIDIFIPTPSAAWRAEHAALVRRLDEWRRSLLELGDAPPPPPRPAGEEGGEGEEEPSSLSRMLAGCRALVTGMLAELEVMEQMEREAVADEMAWVREMNRGSGGVEEGAPRAGAMWRVL</sequence>
<keyword evidence="2" id="KW-1185">Reference proteome</keyword>
<gene>
    <name evidence="1" type="ORF">F5144DRAFT_631109</name>
</gene>
<dbReference type="EMBL" id="JAGIZQ010000005">
    <property type="protein sequence ID" value="KAH6627851.1"/>
    <property type="molecule type" value="Genomic_DNA"/>
</dbReference>